<dbReference type="Proteomes" id="UP000024635">
    <property type="component" value="Unassembled WGS sequence"/>
</dbReference>
<dbReference type="AlphaFoldDB" id="A0A016SLB9"/>
<gene>
    <name evidence="1" type="primary">Acey_s0205.g1926</name>
    <name evidence="1" type="ORF">Y032_0205g1926</name>
</gene>
<comment type="caution">
    <text evidence="1">The sequence shown here is derived from an EMBL/GenBank/DDBJ whole genome shotgun (WGS) entry which is preliminary data.</text>
</comment>
<name>A0A016SLB9_9BILA</name>
<dbReference type="EMBL" id="JARK01001541">
    <property type="protein sequence ID" value="EYB91498.1"/>
    <property type="molecule type" value="Genomic_DNA"/>
</dbReference>
<protein>
    <submittedName>
        <fullName evidence="1">Uncharacterized protein</fullName>
    </submittedName>
</protein>
<evidence type="ECO:0000313" key="1">
    <source>
        <dbReference type="EMBL" id="EYB91498.1"/>
    </source>
</evidence>
<sequence>MSLSGASESVTNFARLCAASVGEERRILRPASCSTSPKKWILSHLEIQNAKPAVQRGMRSRRNIATEAVKSSPKHIYPLMVSRLNFTLRNLAEV</sequence>
<keyword evidence="2" id="KW-1185">Reference proteome</keyword>
<evidence type="ECO:0000313" key="2">
    <source>
        <dbReference type="Proteomes" id="UP000024635"/>
    </source>
</evidence>
<reference evidence="2" key="1">
    <citation type="journal article" date="2015" name="Nat. Genet.">
        <title>The genome and transcriptome of the zoonotic hookworm Ancylostoma ceylanicum identify infection-specific gene families.</title>
        <authorList>
            <person name="Schwarz E.M."/>
            <person name="Hu Y."/>
            <person name="Antoshechkin I."/>
            <person name="Miller M.M."/>
            <person name="Sternberg P.W."/>
            <person name="Aroian R.V."/>
        </authorList>
    </citation>
    <scope>NUCLEOTIDE SEQUENCE</scope>
    <source>
        <strain evidence="2">HY135</strain>
    </source>
</reference>
<organism evidence="1 2">
    <name type="scientific">Ancylostoma ceylanicum</name>
    <dbReference type="NCBI Taxonomy" id="53326"/>
    <lineage>
        <taxon>Eukaryota</taxon>
        <taxon>Metazoa</taxon>
        <taxon>Ecdysozoa</taxon>
        <taxon>Nematoda</taxon>
        <taxon>Chromadorea</taxon>
        <taxon>Rhabditida</taxon>
        <taxon>Rhabditina</taxon>
        <taxon>Rhabditomorpha</taxon>
        <taxon>Strongyloidea</taxon>
        <taxon>Ancylostomatidae</taxon>
        <taxon>Ancylostomatinae</taxon>
        <taxon>Ancylostoma</taxon>
    </lineage>
</organism>
<proteinExistence type="predicted"/>
<accession>A0A016SLB9</accession>